<dbReference type="EMBL" id="FJOG01000060">
    <property type="protein sequence ID" value="CZR68842.1"/>
    <property type="molecule type" value="Genomic_DNA"/>
</dbReference>
<evidence type="ECO:0000256" key="2">
    <source>
        <dbReference type="ARBA" id="ARBA00022692"/>
    </source>
</evidence>
<organism evidence="8 9">
    <name type="scientific">Phialocephala subalpina</name>
    <dbReference type="NCBI Taxonomy" id="576137"/>
    <lineage>
        <taxon>Eukaryota</taxon>
        <taxon>Fungi</taxon>
        <taxon>Dikarya</taxon>
        <taxon>Ascomycota</taxon>
        <taxon>Pezizomycotina</taxon>
        <taxon>Leotiomycetes</taxon>
        <taxon>Helotiales</taxon>
        <taxon>Mollisiaceae</taxon>
        <taxon>Phialocephala</taxon>
        <taxon>Phialocephala fortinii species complex</taxon>
    </lineage>
</organism>
<dbReference type="PANTHER" id="PTHR39608">
    <property type="entry name" value="INTEGRAL MEMBRANE PROTEIN (AFU_ORTHOLOGUE AFUA_5G08640)"/>
    <property type="match status" value="1"/>
</dbReference>
<sequence length="221" mass="24755">MSVAARVFHVLLRIGEFISSVIVLGLIGRVLYMVGQADASTDSRLIYTTVIASISTIFSIIFVLPFLYAFLAFPMDFIMFVTWLVAFCLMEALTGIHTCDAFWYWNYWGFYWGGIWRRNIVVHGPADINWVGCSSWKSVLAFSFIVSMTYLLSSCLGAYECLKYREVKRGRLAQLHTSPGLITKEAPPADPEARDVRDGASQVNNELTAPGLPQQEPLGAY</sequence>
<keyword evidence="3 6" id="KW-1133">Transmembrane helix</keyword>
<dbReference type="OrthoDB" id="4074965at2759"/>
<name>A0A1L7XUY0_9HELO</name>
<evidence type="ECO:0000259" key="7">
    <source>
        <dbReference type="Pfam" id="PF01284"/>
    </source>
</evidence>
<dbReference type="PANTHER" id="PTHR39608:SF1">
    <property type="entry name" value="INTEGRAL MEMBRANE PROTEIN (AFU_ORTHOLOGUE AFUA_5G08640)"/>
    <property type="match status" value="1"/>
</dbReference>
<dbReference type="InterPro" id="IPR008253">
    <property type="entry name" value="Marvel"/>
</dbReference>
<dbReference type="Pfam" id="PF01284">
    <property type="entry name" value="MARVEL"/>
    <property type="match status" value="1"/>
</dbReference>
<reference evidence="8 9" key="1">
    <citation type="submission" date="2016-03" db="EMBL/GenBank/DDBJ databases">
        <authorList>
            <person name="Ploux O."/>
        </authorList>
    </citation>
    <scope>NUCLEOTIDE SEQUENCE [LARGE SCALE GENOMIC DNA]</scope>
    <source>
        <strain evidence="8 9">UAMH 11012</strain>
    </source>
</reference>
<protein>
    <recommendedName>
        <fullName evidence="7">MARVEL domain-containing protein</fullName>
    </recommendedName>
</protein>
<feature type="transmembrane region" description="Helical" evidence="6">
    <location>
        <begin position="139"/>
        <end position="162"/>
    </location>
</feature>
<keyword evidence="2 6" id="KW-0812">Transmembrane</keyword>
<keyword evidence="4 6" id="KW-0472">Membrane</keyword>
<evidence type="ECO:0000256" key="1">
    <source>
        <dbReference type="ARBA" id="ARBA00004141"/>
    </source>
</evidence>
<keyword evidence="9" id="KW-1185">Reference proteome</keyword>
<feature type="transmembrane region" description="Helical" evidence="6">
    <location>
        <begin position="77"/>
        <end position="105"/>
    </location>
</feature>
<evidence type="ECO:0000313" key="8">
    <source>
        <dbReference type="EMBL" id="CZR68842.1"/>
    </source>
</evidence>
<evidence type="ECO:0000256" key="6">
    <source>
        <dbReference type="SAM" id="Phobius"/>
    </source>
</evidence>
<feature type="transmembrane region" description="Helical" evidence="6">
    <location>
        <begin position="12"/>
        <end position="34"/>
    </location>
</feature>
<evidence type="ECO:0000256" key="3">
    <source>
        <dbReference type="ARBA" id="ARBA00022989"/>
    </source>
</evidence>
<evidence type="ECO:0000256" key="5">
    <source>
        <dbReference type="SAM" id="MobiDB-lite"/>
    </source>
</evidence>
<evidence type="ECO:0000256" key="4">
    <source>
        <dbReference type="ARBA" id="ARBA00023136"/>
    </source>
</evidence>
<proteinExistence type="predicted"/>
<feature type="domain" description="MARVEL" evidence="7">
    <location>
        <begin position="8"/>
        <end position="155"/>
    </location>
</feature>
<dbReference type="AlphaFoldDB" id="A0A1L7XUY0"/>
<gene>
    <name evidence="8" type="ORF">PAC_18742</name>
</gene>
<dbReference type="Proteomes" id="UP000184330">
    <property type="component" value="Unassembled WGS sequence"/>
</dbReference>
<accession>A0A1L7XUY0</accession>
<feature type="transmembrane region" description="Helical" evidence="6">
    <location>
        <begin position="46"/>
        <end position="70"/>
    </location>
</feature>
<dbReference type="GO" id="GO:0016020">
    <property type="term" value="C:membrane"/>
    <property type="evidence" value="ECO:0007669"/>
    <property type="project" value="UniProtKB-SubCell"/>
</dbReference>
<feature type="region of interest" description="Disordered" evidence="5">
    <location>
        <begin position="181"/>
        <end position="221"/>
    </location>
</feature>
<comment type="subcellular location">
    <subcellularLocation>
        <location evidence="1">Membrane</location>
        <topology evidence="1">Multi-pass membrane protein</topology>
    </subcellularLocation>
</comment>
<evidence type="ECO:0000313" key="9">
    <source>
        <dbReference type="Proteomes" id="UP000184330"/>
    </source>
</evidence>